<dbReference type="GO" id="GO:0043190">
    <property type="term" value="C:ATP-binding cassette (ABC) transporter complex"/>
    <property type="evidence" value="ECO:0007669"/>
    <property type="project" value="InterPro"/>
</dbReference>
<comment type="similarity">
    <text evidence="2">Belongs to the bacterial solute-binding protein 5 family.</text>
</comment>
<dbReference type="EMBL" id="FOSL01000001">
    <property type="protein sequence ID" value="SFJ97145.1"/>
    <property type="molecule type" value="Genomic_DNA"/>
</dbReference>
<dbReference type="PIRSF" id="PIRSF002741">
    <property type="entry name" value="MppA"/>
    <property type="match status" value="1"/>
</dbReference>
<dbReference type="Gene3D" id="3.10.105.10">
    <property type="entry name" value="Dipeptide-binding Protein, Domain 3"/>
    <property type="match status" value="1"/>
</dbReference>
<comment type="subcellular location">
    <subcellularLocation>
        <location evidence="1">Periplasm</location>
    </subcellularLocation>
</comment>
<keyword evidence="8" id="KW-1185">Reference proteome</keyword>
<dbReference type="InterPro" id="IPR000914">
    <property type="entry name" value="SBP_5_dom"/>
</dbReference>
<evidence type="ECO:0000313" key="7">
    <source>
        <dbReference type="EMBL" id="SFJ97145.1"/>
    </source>
</evidence>
<dbReference type="InterPro" id="IPR023765">
    <property type="entry name" value="SBP_5_CS"/>
</dbReference>
<organism evidence="7 8">
    <name type="scientific">Neomesorhizobium albiziae</name>
    <dbReference type="NCBI Taxonomy" id="335020"/>
    <lineage>
        <taxon>Bacteria</taxon>
        <taxon>Pseudomonadati</taxon>
        <taxon>Pseudomonadota</taxon>
        <taxon>Alphaproteobacteria</taxon>
        <taxon>Hyphomicrobiales</taxon>
        <taxon>Phyllobacteriaceae</taxon>
        <taxon>Neomesorhizobium</taxon>
    </lineage>
</organism>
<evidence type="ECO:0000256" key="3">
    <source>
        <dbReference type="ARBA" id="ARBA00022448"/>
    </source>
</evidence>
<sequence>MSRLKKIILGAVAAIALAAPATAETLRWGGRADIYSLDPDSIASTFNLSFLNHIYEGLVRYDANFKIEPALATEWKLIDNKVWRFTLRKGVKFHDGADFTADDVIASLTRVTDPDSPLRGNIPLYVSSKKVDDYTVDIEVSAPTSLFLNDMTNIFMFSAKWLKDNNTEKPTAVDTKTEGYATHNTNGTGPFKLESRVADSKTVLIVNDSWWDEKKHNLDRIEYMPIASPATRVAALLSGEVDLVDSAPIQDLSRLESSPGLSVMKRTEFRTVFLGFNRKEKLEDGRPNPFNDVRVRQAVEAAIDRDLINKKVMRGLARPSGSLIAPEISGYAKSLDTFSPADPERAKKLLADAGQEGLQFTYMCSNDESISEEDFCAGIANMLKRGGFDPSIDIAPRAIQSPKRTNGKADMFNLSWANEPTLDAYSILAQVLSTKTGKVGVSNYGGWSYPELDKLVEQSVQEPDIAKRLQLEEAALKIAKDDTILIPLHQQPIAWAMLDKVKSVDFRSDNKPRHWLTQMAGD</sequence>
<feature type="chain" id="PRO_5009302281" evidence="5">
    <location>
        <begin position="24"/>
        <end position="522"/>
    </location>
</feature>
<dbReference type="Gene3D" id="3.40.190.10">
    <property type="entry name" value="Periplasmic binding protein-like II"/>
    <property type="match status" value="1"/>
</dbReference>
<evidence type="ECO:0000256" key="5">
    <source>
        <dbReference type="SAM" id="SignalP"/>
    </source>
</evidence>
<evidence type="ECO:0000256" key="4">
    <source>
        <dbReference type="ARBA" id="ARBA00022729"/>
    </source>
</evidence>
<dbReference type="PANTHER" id="PTHR30290:SF9">
    <property type="entry name" value="OLIGOPEPTIDE-BINDING PROTEIN APPA"/>
    <property type="match status" value="1"/>
</dbReference>
<evidence type="ECO:0000259" key="6">
    <source>
        <dbReference type="Pfam" id="PF00496"/>
    </source>
</evidence>
<dbReference type="Gene3D" id="3.90.76.10">
    <property type="entry name" value="Dipeptide-binding Protein, Domain 1"/>
    <property type="match status" value="1"/>
</dbReference>
<dbReference type="InterPro" id="IPR030678">
    <property type="entry name" value="Peptide/Ni-bd"/>
</dbReference>
<dbReference type="GO" id="GO:0015833">
    <property type="term" value="P:peptide transport"/>
    <property type="evidence" value="ECO:0007669"/>
    <property type="project" value="TreeGrafter"/>
</dbReference>
<keyword evidence="4 5" id="KW-0732">Signal</keyword>
<dbReference type="CDD" id="cd08498">
    <property type="entry name" value="PBP2_NikA_DppA_OppA_like_2"/>
    <property type="match status" value="1"/>
</dbReference>
<accession>A0A1I3VPH9</accession>
<dbReference type="SUPFAM" id="SSF53850">
    <property type="entry name" value="Periplasmic binding protein-like II"/>
    <property type="match status" value="1"/>
</dbReference>
<keyword evidence="3" id="KW-0813">Transport</keyword>
<evidence type="ECO:0000256" key="2">
    <source>
        <dbReference type="ARBA" id="ARBA00005695"/>
    </source>
</evidence>
<dbReference type="PANTHER" id="PTHR30290">
    <property type="entry name" value="PERIPLASMIC BINDING COMPONENT OF ABC TRANSPORTER"/>
    <property type="match status" value="1"/>
</dbReference>
<protein>
    <submittedName>
        <fullName evidence="7">Peptide/nickel transport system substrate-binding protein</fullName>
    </submittedName>
</protein>
<dbReference type="OrthoDB" id="9803988at2"/>
<feature type="domain" description="Solute-binding protein family 5" evidence="6">
    <location>
        <begin position="66"/>
        <end position="435"/>
    </location>
</feature>
<dbReference type="RefSeq" id="WP_149758152.1">
    <property type="nucleotide sequence ID" value="NZ_BSPE01000002.1"/>
</dbReference>
<reference evidence="7 8" key="1">
    <citation type="submission" date="2016-10" db="EMBL/GenBank/DDBJ databases">
        <authorList>
            <person name="Varghese N."/>
            <person name="Submissions S."/>
        </authorList>
    </citation>
    <scope>NUCLEOTIDE SEQUENCE [LARGE SCALE GENOMIC DNA]</scope>
    <source>
        <strain evidence="7 8">DSM 21822</strain>
    </source>
</reference>
<name>A0A1I3VPH9_9HYPH</name>
<dbReference type="PROSITE" id="PS01040">
    <property type="entry name" value="SBP_BACTERIAL_5"/>
    <property type="match status" value="1"/>
</dbReference>
<feature type="signal peptide" evidence="5">
    <location>
        <begin position="1"/>
        <end position="23"/>
    </location>
</feature>
<evidence type="ECO:0000256" key="1">
    <source>
        <dbReference type="ARBA" id="ARBA00004418"/>
    </source>
</evidence>
<dbReference type="Proteomes" id="UP000323300">
    <property type="component" value="Unassembled WGS sequence"/>
</dbReference>
<evidence type="ECO:0000313" key="8">
    <source>
        <dbReference type="Proteomes" id="UP000323300"/>
    </source>
</evidence>
<dbReference type="Pfam" id="PF00496">
    <property type="entry name" value="SBP_bac_5"/>
    <property type="match status" value="1"/>
</dbReference>
<dbReference type="AlphaFoldDB" id="A0A1I3VPH9"/>
<dbReference type="GO" id="GO:0030288">
    <property type="term" value="C:outer membrane-bounded periplasmic space"/>
    <property type="evidence" value="ECO:0007669"/>
    <property type="project" value="UniProtKB-ARBA"/>
</dbReference>
<gene>
    <name evidence="7" type="ORF">SAMN04488498_101636</name>
</gene>
<dbReference type="InterPro" id="IPR039424">
    <property type="entry name" value="SBP_5"/>
</dbReference>
<dbReference type="GO" id="GO:1904680">
    <property type="term" value="F:peptide transmembrane transporter activity"/>
    <property type="evidence" value="ECO:0007669"/>
    <property type="project" value="TreeGrafter"/>
</dbReference>
<proteinExistence type="inferred from homology"/>